<protein>
    <recommendedName>
        <fullName evidence="1">Tryptophan 2,3-dioxygenase</fullName>
        <shortName evidence="1">TDO</shortName>
        <ecNumber evidence="1">1.13.11.11</ecNumber>
    </recommendedName>
    <alternativeName>
        <fullName evidence="1">Tryptamin 2,3-dioxygenase</fullName>
    </alternativeName>
    <alternativeName>
        <fullName evidence="1">Tryptophan oxygenase</fullName>
        <shortName evidence="1">TO</shortName>
        <shortName evidence="1">TRPO</shortName>
    </alternativeName>
    <alternativeName>
        <fullName evidence="1">Tryptophan pyrrolase</fullName>
    </alternativeName>
    <alternativeName>
        <fullName evidence="1">Tryptophanase</fullName>
    </alternativeName>
</protein>
<dbReference type="InterPro" id="IPR037217">
    <property type="entry name" value="Trp/Indoleamine_2_3_dOase-like"/>
</dbReference>
<sequence length="312" mass="35136">MPDYKAYFPEIVDPAGVNPSHHARPMPMTTATSRAETVQNTGGTPLVDFDGKSNPYIDYQSIDLLLSLQHPRSEGYDEMCFFVMGQVKEILFKGLHFELANAQLQIRDGKIENALVMLDRAKAFVNYITGSWDVLSTITPEGFNQFRDYLGTASGQLSFMYRHVEFILGNKSRRLAAAHRNVPHVWPAMEKALESPSLYDDAIALLHRHGHAIGGDALDRDWAADYQPNASVEAAWFEVYRDPSATNLLYRLGEALVGLDEAISLYRWRHFVSVQRIIGFKPGTGGSAGVGWLQHVTSLRFFPELWAIRTRF</sequence>
<evidence type="ECO:0000313" key="2">
    <source>
        <dbReference type="EMBL" id="USJ27655.1"/>
    </source>
</evidence>
<comment type="function">
    <text evidence="1">Heme-dependent dioxygenase that catalyzes the oxidative cleavage of the L-tryptophan (L-Trp) pyrrole ring and converts L-tryptophan to N-formyl-L-kynurenine. Catalyzes the oxidative cleavage of the indole moiety.</text>
</comment>
<keyword evidence="1" id="KW-0223">Dioxygenase</keyword>
<dbReference type="GO" id="GO:0046872">
    <property type="term" value="F:metal ion binding"/>
    <property type="evidence" value="ECO:0007669"/>
    <property type="project" value="UniProtKB-KW"/>
</dbReference>
<dbReference type="PANTHER" id="PTHR10138:SF0">
    <property type="entry name" value="TRYPTOPHAN 2,3-DIOXYGENASE"/>
    <property type="match status" value="1"/>
</dbReference>
<geneLocation type="plasmid" evidence="2 3">
    <name>pB</name>
</geneLocation>
<keyword evidence="2" id="KW-0614">Plasmid</keyword>
<dbReference type="Gene3D" id="1.20.58.480">
    <property type="match status" value="1"/>
</dbReference>
<organism evidence="2 3">
    <name type="scientific">Ensifer adhaerens</name>
    <name type="common">Sinorhizobium morelense</name>
    <dbReference type="NCBI Taxonomy" id="106592"/>
    <lineage>
        <taxon>Bacteria</taxon>
        <taxon>Pseudomonadati</taxon>
        <taxon>Pseudomonadota</taxon>
        <taxon>Alphaproteobacteria</taxon>
        <taxon>Hyphomicrobiales</taxon>
        <taxon>Rhizobiaceae</taxon>
        <taxon>Sinorhizobium/Ensifer group</taxon>
        <taxon>Ensifer</taxon>
    </lineage>
</organism>
<accession>A0A9Q9DDQ3</accession>
<dbReference type="GO" id="GO:0020037">
    <property type="term" value="F:heme binding"/>
    <property type="evidence" value="ECO:0007669"/>
    <property type="project" value="UniProtKB-UniRule"/>
</dbReference>
<keyword evidence="1" id="KW-0479">Metal-binding</keyword>
<gene>
    <name evidence="1" type="primary">kynA</name>
    <name evidence="2" type="ORF">NE863_27455</name>
</gene>
<dbReference type="InterPro" id="IPR004981">
    <property type="entry name" value="Trp_2_3_dOase"/>
</dbReference>
<keyword evidence="1" id="KW-0408">Iron</keyword>
<dbReference type="SUPFAM" id="SSF140959">
    <property type="entry name" value="Indolic compounds 2,3-dioxygenase-like"/>
    <property type="match status" value="1"/>
</dbReference>
<dbReference type="AlphaFoldDB" id="A0A9Q9DDQ3"/>
<comment type="pathway">
    <text evidence="1">Amino-acid degradation; L-tryptophan degradation via kynurenine pathway; L-kynurenine from L-tryptophan: step 1/2.</text>
</comment>
<keyword evidence="1" id="KW-0823">Tryptophan catabolism</keyword>
<dbReference type="HAMAP" id="MF_01972">
    <property type="entry name" value="T23O"/>
    <property type="match status" value="1"/>
</dbReference>
<feature type="binding site" evidence="1">
    <location>
        <position position="147"/>
    </location>
    <ligand>
        <name>substrate</name>
    </ligand>
</feature>
<dbReference type="EC" id="1.13.11.11" evidence="1"/>
<dbReference type="EMBL" id="CP098809">
    <property type="protein sequence ID" value="USJ27655.1"/>
    <property type="molecule type" value="Genomic_DNA"/>
</dbReference>
<dbReference type="GO" id="GO:0004833">
    <property type="term" value="F:L-tryptophan 2,3-dioxygenase activity"/>
    <property type="evidence" value="ECO:0007669"/>
    <property type="project" value="UniProtKB-UniRule"/>
</dbReference>
<dbReference type="GO" id="GO:0019442">
    <property type="term" value="P:L-tryptophan catabolic process to acetyl-CoA"/>
    <property type="evidence" value="ECO:0007669"/>
    <property type="project" value="TreeGrafter"/>
</dbReference>
<comment type="caution">
    <text evidence="1">Lacks conserved residue(s) required for the propagation of feature annotation.</text>
</comment>
<name>A0A9Q9DDQ3_ENSAD</name>
<reference evidence="2" key="1">
    <citation type="submission" date="2022-06" db="EMBL/GenBank/DDBJ databases">
        <title>Physiological and biochemical characterization and genomic elucidation of a strain of the genus Ensifer adhaerens M8 that combines arsenic oxidation and chromium reduction.</title>
        <authorList>
            <person name="Li X."/>
            <person name="Yu c."/>
        </authorList>
    </citation>
    <scope>NUCLEOTIDE SEQUENCE</scope>
    <source>
        <strain evidence="2">M8</strain>
        <plasmid evidence="2">pB</plasmid>
    </source>
</reference>
<dbReference type="PANTHER" id="PTHR10138">
    <property type="entry name" value="TRYPTOPHAN 2,3-DIOXYGENASE"/>
    <property type="match status" value="1"/>
</dbReference>
<dbReference type="Proteomes" id="UP001055460">
    <property type="component" value="Plasmid pB"/>
</dbReference>
<dbReference type="GO" id="GO:0019441">
    <property type="term" value="P:L-tryptophan catabolic process to kynurenine"/>
    <property type="evidence" value="ECO:0007669"/>
    <property type="project" value="UniProtKB-UniRule"/>
</dbReference>
<feature type="binding site" description="axial binding residue" evidence="1">
    <location>
        <position position="270"/>
    </location>
    <ligand>
        <name>heme</name>
        <dbReference type="ChEBI" id="CHEBI:30413"/>
    </ligand>
    <ligandPart>
        <name>Fe</name>
        <dbReference type="ChEBI" id="CHEBI:18248"/>
    </ligandPart>
</feature>
<proteinExistence type="inferred from homology"/>
<evidence type="ECO:0000313" key="3">
    <source>
        <dbReference type="Proteomes" id="UP001055460"/>
    </source>
</evidence>
<keyword evidence="1" id="KW-0560">Oxidoreductase</keyword>
<comment type="subunit">
    <text evidence="1">Homotetramer.</text>
</comment>
<keyword evidence="1" id="KW-0349">Heme</keyword>
<comment type="similarity">
    <text evidence="1">Belongs to the tryptophan 2,3-dioxygenase family.</text>
</comment>
<comment type="cofactor">
    <cofactor evidence="1">
        <name>heme</name>
        <dbReference type="ChEBI" id="CHEBI:30413"/>
    </cofactor>
    <text evidence="1">Binds 1 heme group per subunit.</text>
</comment>
<comment type="catalytic activity">
    <reaction evidence="1">
        <text>L-tryptophan + O2 = N-formyl-L-kynurenine</text>
        <dbReference type="Rhea" id="RHEA:24536"/>
        <dbReference type="ChEBI" id="CHEBI:15379"/>
        <dbReference type="ChEBI" id="CHEBI:57912"/>
        <dbReference type="ChEBI" id="CHEBI:58629"/>
        <dbReference type="EC" id="1.13.11.11"/>
    </reaction>
</comment>
<feature type="binding site" evidence="1">
    <location>
        <position position="284"/>
    </location>
    <ligand>
        <name>substrate</name>
    </ligand>
</feature>
<dbReference type="Pfam" id="PF03301">
    <property type="entry name" value="Trp_dioxygenase"/>
    <property type="match status" value="2"/>
</dbReference>
<dbReference type="RefSeq" id="WP_252161211.1">
    <property type="nucleotide sequence ID" value="NZ_CP098809.1"/>
</dbReference>
<evidence type="ECO:0000256" key="1">
    <source>
        <dbReference type="HAMAP-Rule" id="MF_01972"/>
    </source>
</evidence>